<dbReference type="Proteomes" id="UP000290057">
    <property type="component" value="Chromosome"/>
</dbReference>
<evidence type="ECO:0000313" key="2">
    <source>
        <dbReference type="Proteomes" id="UP000290057"/>
    </source>
</evidence>
<organism evidence="1 2">
    <name type="scientific">Qipengyuania flava</name>
    <dbReference type="NCBI Taxonomy" id="192812"/>
    <lineage>
        <taxon>Bacteria</taxon>
        <taxon>Pseudomonadati</taxon>
        <taxon>Pseudomonadota</taxon>
        <taxon>Alphaproteobacteria</taxon>
        <taxon>Sphingomonadales</taxon>
        <taxon>Erythrobacteraceae</taxon>
        <taxon>Qipengyuania</taxon>
    </lineage>
</organism>
<evidence type="ECO:0000313" key="1">
    <source>
        <dbReference type="EMBL" id="BBI19867.1"/>
    </source>
</evidence>
<dbReference type="RefSeq" id="WP_130585928.1">
    <property type="nucleotide sequence ID" value="NZ_AP019389.1"/>
</dbReference>
<proteinExistence type="predicted"/>
<reference evidence="1 2" key="1">
    <citation type="submission" date="2019-01" db="EMBL/GenBank/DDBJ databases">
        <title>Complete genome sequence of Erythrobacter flavus KJ5.</title>
        <authorList>
            <person name="Kanesaki Y."/>
            <person name="Brotosudarmo T."/>
            <person name="Moriuchi R."/>
            <person name="Awai K."/>
        </authorList>
    </citation>
    <scope>NUCLEOTIDE SEQUENCE [LARGE SCALE GENOMIC DNA]</scope>
    <source>
        <strain evidence="1 2">KJ5</strain>
    </source>
</reference>
<accession>A0A3T1CFW2</accession>
<protein>
    <submittedName>
        <fullName evidence="1">Uncharacterized protein</fullName>
    </submittedName>
</protein>
<name>A0A3T1CFW2_9SPHN</name>
<keyword evidence="2" id="KW-1185">Reference proteome</keyword>
<gene>
    <name evidence="1" type="ORF">EKJ_07140</name>
</gene>
<dbReference type="AlphaFoldDB" id="A0A3T1CFW2"/>
<dbReference type="EMBL" id="AP019389">
    <property type="protein sequence ID" value="BBI19867.1"/>
    <property type="molecule type" value="Genomic_DNA"/>
</dbReference>
<sequence length="97" mass="10518">MSDLAFHVRQFVPACADGEELEHRTALLKARDFAAAQRGKVFSDAAINLSCAAHETAGEYVYADVPVDRLKIAVAFCRHLVSAAYLAEHLSEEGAGR</sequence>